<proteinExistence type="predicted"/>
<keyword evidence="3" id="KW-1185">Reference proteome</keyword>
<dbReference type="AlphaFoldDB" id="A0A482VFN1"/>
<accession>A0A482VFN1</accession>
<evidence type="ECO:0000313" key="2">
    <source>
        <dbReference type="EMBL" id="RZB89863.1"/>
    </source>
</evidence>
<gene>
    <name evidence="2" type="ORF">BDFB_010297</name>
</gene>
<dbReference type="PROSITE" id="PS50042">
    <property type="entry name" value="CNMP_BINDING_3"/>
    <property type="match status" value="1"/>
</dbReference>
<dbReference type="Gene3D" id="2.60.120.10">
    <property type="entry name" value="Jelly Rolls"/>
    <property type="match status" value="2"/>
</dbReference>
<dbReference type="EMBL" id="QDEB01107054">
    <property type="protein sequence ID" value="RZB89863.1"/>
    <property type="molecule type" value="Genomic_DNA"/>
</dbReference>
<protein>
    <submittedName>
        <fullName evidence="2">cNMP binding domain containing protein</fullName>
    </submittedName>
</protein>
<comment type="caution">
    <text evidence="2">The sequence shown here is derived from an EMBL/GenBank/DDBJ whole genome shotgun (WGS) entry which is preliminary data.</text>
</comment>
<dbReference type="Proteomes" id="UP000292052">
    <property type="component" value="Unassembled WGS sequence"/>
</dbReference>
<dbReference type="CDD" id="cd00038">
    <property type="entry name" value="CAP_ED"/>
    <property type="match status" value="1"/>
</dbReference>
<evidence type="ECO:0000259" key="1">
    <source>
        <dbReference type="PROSITE" id="PS50042"/>
    </source>
</evidence>
<dbReference type="Pfam" id="PF00027">
    <property type="entry name" value="cNMP_binding"/>
    <property type="match status" value="1"/>
</dbReference>
<dbReference type="InterPro" id="IPR014710">
    <property type="entry name" value="RmlC-like_jellyroll"/>
</dbReference>
<reference evidence="2 3" key="1">
    <citation type="submission" date="2017-03" db="EMBL/GenBank/DDBJ databases">
        <title>Genome of the blue death feigning beetle - Asbolus verrucosus.</title>
        <authorList>
            <person name="Rider S.D."/>
        </authorList>
    </citation>
    <scope>NUCLEOTIDE SEQUENCE [LARGE SCALE GENOMIC DNA]</scope>
    <source>
        <strain evidence="2">Butters</strain>
        <tissue evidence="2">Head and leg muscle</tissue>
    </source>
</reference>
<dbReference type="InterPro" id="IPR018490">
    <property type="entry name" value="cNMP-bd_dom_sf"/>
</dbReference>
<dbReference type="SMART" id="SM00100">
    <property type="entry name" value="cNMP"/>
    <property type="match status" value="1"/>
</dbReference>
<dbReference type="PANTHER" id="PTHR23011">
    <property type="entry name" value="CYCLIC NUCLEOTIDE-BINDING DOMAIN CONTAINING PROTEIN"/>
    <property type="match status" value="1"/>
</dbReference>
<sequence length="472" mass="55524">MVSRERRVSLSPTEKYQHAISARRKFRAIVKLIIANLNWLQEIEDEKLGDNVKKNIMVLTRKKGKKSILTLQDKSLLNKPLHLRTEEEKAHLRKILGNIKYFRRYPSSIKDELPSIMLFNFFGPNRVILRQNYEPENFYIILTGEVLVSRMYYDRLLKKEVSKDLVVMGPGNVFGEVALVHDINRIATVTTLEASEFLYIRRDDFDRVLKSTVAEQWAKIEENLSWFPYFQNWTAEEIREACILARQTFFEPEQIVLSTAGGHQDCIYFVTKGRCYLIEHITIKTVYKKGIPHYSLIEETEEQDDRIAKTVYKDIKSLYRKEASHMQLGELRHSLRPPISTSRPSLRPSYVFPQVRMHFMNVCTFRKMACFNVGESLKNRIIVSAAKTECLLLPRYFLMEKAMLTFRSIEHFLTHNIPNTATIFAKFLEDRKWNEYKHKLVDEILSQKKKSTNNNIHNVPYMIRLCEDLGEI</sequence>
<dbReference type="SUPFAM" id="SSF51206">
    <property type="entry name" value="cAMP-binding domain-like"/>
    <property type="match status" value="2"/>
</dbReference>
<organism evidence="2 3">
    <name type="scientific">Asbolus verrucosus</name>
    <name type="common">Desert ironclad beetle</name>
    <dbReference type="NCBI Taxonomy" id="1661398"/>
    <lineage>
        <taxon>Eukaryota</taxon>
        <taxon>Metazoa</taxon>
        <taxon>Ecdysozoa</taxon>
        <taxon>Arthropoda</taxon>
        <taxon>Hexapoda</taxon>
        <taxon>Insecta</taxon>
        <taxon>Pterygota</taxon>
        <taxon>Neoptera</taxon>
        <taxon>Endopterygota</taxon>
        <taxon>Coleoptera</taxon>
        <taxon>Polyphaga</taxon>
        <taxon>Cucujiformia</taxon>
        <taxon>Tenebrionidae</taxon>
        <taxon>Pimeliinae</taxon>
        <taxon>Asbolus</taxon>
    </lineage>
</organism>
<dbReference type="InterPro" id="IPR000595">
    <property type="entry name" value="cNMP-bd_dom"/>
</dbReference>
<evidence type="ECO:0000313" key="3">
    <source>
        <dbReference type="Proteomes" id="UP000292052"/>
    </source>
</evidence>
<dbReference type="PANTHER" id="PTHR23011:SF41">
    <property type="entry name" value="CYCLIC NUCLEOTIDE-BINDING DOMAIN-CONTAINING PROTEIN"/>
    <property type="match status" value="1"/>
</dbReference>
<feature type="domain" description="Cyclic nucleotide-binding" evidence="1">
    <location>
        <begin position="101"/>
        <end position="209"/>
    </location>
</feature>
<dbReference type="OrthoDB" id="166212at2759"/>
<name>A0A482VFN1_ASBVE</name>